<reference evidence="1 2" key="1">
    <citation type="submission" date="2016-11" db="EMBL/GenBank/DDBJ databases">
        <authorList>
            <person name="Jaros S."/>
            <person name="Januszkiewicz K."/>
            <person name="Wedrychowicz H."/>
        </authorList>
    </citation>
    <scope>NUCLEOTIDE SEQUENCE [LARGE SCALE GENOMIC DNA]</scope>
    <source>
        <strain evidence="1 2">OK807</strain>
    </source>
</reference>
<evidence type="ECO:0000313" key="1">
    <source>
        <dbReference type="EMBL" id="SFY45573.1"/>
    </source>
</evidence>
<organism evidence="1 2">
    <name type="scientific">Streptomyces atratus</name>
    <dbReference type="NCBI Taxonomy" id="1893"/>
    <lineage>
        <taxon>Bacteria</taxon>
        <taxon>Bacillati</taxon>
        <taxon>Actinomycetota</taxon>
        <taxon>Actinomycetes</taxon>
        <taxon>Kitasatosporales</taxon>
        <taxon>Streptomycetaceae</taxon>
        <taxon>Streptomyces</taxon>
    </lineage>
</organism>
<protein>
    <submittedName>
        <fullName evidence="1">Uncharacterized protein</fullName>
    </submittedName>
</protein>
<accession>A0A1K2FEW3</accession>
<gene>
    <name evidence="1" type="ORF">SAMN02787144_10902</name>
</gene>
<dbReference type="AlphaFoldDB" id="A0A1K2FEW3"/>
<dbReference type="Proteomes" id="UP000181909">
    <property type="component" value="Unassembled WGS sequence"/>
</dbReference>
<evidence type="ECO:0000313" key="2">
    <source>
        <dbReference type="Proteomes" id="UP000181909"/>
    </source>
</evidence>
<name>A0A1K2FEW3_STRAR</name>
<dbReference type="EMBL" id="FPJO01000090">
    <property type="protein sequence ID" value="SFY45573.1"/>
    <property type="molecule type" value="Genomic_DNA"/>
</dbReference>
<proteinExistence type="predicted"/>
<sequence length="222" mass="24583">MEPAADMRSKDPAGLTQELWGLLALYQALRSVMVTAMETRYCTDPDRASFIIALEAARDTVAIIAGPKAAHSPGTQADLVGHIGTRLLHTMLPKRRPRTSARVAKRGISRYHTWNQDHRPRDSSPITAIDITIRAPTLPTSLDPARKPSSSWEQLCQIFTARANQPMHARDLADHMGLTVPRARKNLTSQLCLWTRHSLLTRTAPNTYKITLPDTLTPSPGP</sequence>
<dbReference type="RefSeq" id="WP_177328412.1">
    <property type="nucleotide sequence ID" value="NZ_CP108277.1"/>
</dbReference>